<gene>
    <name evidence="1" type="ORF">Z042_23205</name>
</gene>
<dbReference type="AlphaFoldDB" id="W0LIB4"/>
<sequence length="541" mass="59548">MPSIDITTMSGEIQRMVAHLLPESAATLARDCHFRHGVITPNTTDAKQAKAFSFTPGTIFNYHDDVWFAWNGIVDAIRSPVANDDYERVYFTDGSYPKVTSNRIATQDNGNFPAAYFRLGVPAPENPIVIGGVTPPADPGEDDPTDDETRFYVETYVTAYGEEGPPGPASAEITIVYPGSTVTLHLQPPGTQNSNINRRRIYRSATSDSTADFLLVAELGIAIGIFEDNLAGSQLSAVLETYDFMMPPDGMIGLCTMSNGICAGFEGDEVMFSEAYLPYAWKPANRQTTKNKIVAIAPIGTSLIVGTEGDPYLFSGITPSNISNSEPNITLACVSRQSMVAMDGFAIYASPNGIVTIDASGNAMVATEKIIEQRQWRRLYNPTTIRAWRVENEYLALYDTPAGTEGFIFNPQAMDIRHLSNHFDAGYNDKKSDTLYIVKGKQLYTLYGGEMPISMRWRSKQFLAPYDTSFSCLRVMSDQLFFVGINIIVDGRVAITLAPGSMRDSMIKLPAITGRKWMLETWGRGQVDRITLSTSMQEMPA</sequence>
<keyword evidence="2" id="KW-1185">Reference proteome</keyword>
<evidence type="ECO:0000313" key="2">
    <source>
        <dbReference type="Proteomes" id="UP000019030"/>
    </source>
</evidence>
<dbReference type="EMBL" id="CP007044">
    <property type="protein sequence ID" value="AHG22194.1"/>
    <property type="molecule type" value="Genomic_DNA"/>
</dbReference>
<dbReference type="KEGG" id="sfo:Z042_23205"/>
<dbReference type="Proteomes" id="UP000019030">
    <property type="component" value="Chromosome"/>
</dbReference>
<dbReference type="OrthoDB" id="8871616at2"/>
<dbReference type="eggNOG" id="ENOG502ZP3A">
    <property type="taxonomic scope" value="Bacteria"/>
</dbReference>
<proteinExistence type="predicted"/>
<dbReference type="PATRIC" id="fig|1441930.4.peg.4588"/>
<protein>
    <submittedName>
        <fullName evidence="1">Uncharacterized protein</fullName>
    </submittedName>
</protein>
<reference evidence="1 2" key="1">
    <citation type="submission" date="2014-01" db="EMBL/GenBank/DDBJ databases">
        <title>Isolation of Serratia multitudinisentens RB-25 from Ex-Landfill site.</title>
        <authorList>
            <person name="Robson E.H.J."/>
        </authorList>
    </citation>
    <scope>NUCLEOTIDE SEQUENCE [LARGE SCALE GENOMIC DNA]</scope>
    <source>
        <strain evidence="1 2">RB-25</strain>
    </source>
</reference>
<dbReference type="RefSeq" id="WP_024910305.1">
    <property type="nucleotide sequence ID" value="NZ_CP007044.2"/>
</dbReference>
<evidence type="ECO:0000313" key="1">
    <source>
        <dbReference type="EMBL" id="AHG22194.1"/>
    </source>
</evidence>
<dbReference type="HOGENOM" id="CLU_036583_0_0_6"/>
<accession>W0LIB4</accession>
<name>W0LIB4_9GAMM</name>
<dbReference type="STRING" id="1441930.Z042_23205"/>
<reference evidence="1 2" key="2">
    <citation type="submission" date="2015-03" db="EMBL/GenBank/DDBJ databases">
        <authorList>
            <person name="Chan K.-G."/>
        </authorList>
    </citation>
    <scope>NUCLEOTIDE SEQUENCE [LARGE SCALE GENOMIC DNA]</scope>
    <source>
        <strain evidence="1 2">RB-25</strain>
    </source>
</reference>
<organism evidence="1 2">
    <name type="scientific">Chania multitudinisentens RB-25</name>
    <dbReference type="NCBI Taxonomy" id="1441930"/>
    <lineage>
        <taxon>Bacteria</taxon>
        <taxon>Pseudomonadati</taxon>
        <taxon>Pseudomonadota</taxon>
        <taxon>Gammaproteobacteria</taxon>
        <taxon>Enterobacterales</taxon>
        <taxon>Yersiniaceae</taxon>
        <taxon>Chania</taxon>
    </lineage>
</organism>